<evidence type="ECO:0000313" key="10">
    <source>
        <dbReference type="EMBL" id="TDD20976.1"/>
    </source>
</evidence>
<dbReference type="PANTHER" id="PTHR30330">
    <property type="entry name" value="AGSS FAMILY TRANSPORTER, SODIUM-ALANINE"/>
    <property type="match status" value="1"/>
</dbReference>
<comment type="similarity">
    <text evidence="2">Belongs to the alanine or glycine:cation symporter (AGCS) (TC 2.A.25) family.</text>
</comment>
<proteinExistence type="inferred from homology"/>
<evidence type="ECO:0000256" key="6">
    <source>
        <dbReference type="ARBA" id="ARBA00022989"/>
    </source>
</evidence>
<dbReference type="InterPro" id="IPR001463">
    <property type="entry name" value="Na/Ala_symport"/>
</dbReference>
<evidence type="ECO:0000256" key="1">
    <source>
        <dbReference type="ARBA" id="ARBA00004651"/>
    </source>
</evidence>
<sequence length="213" mass="22973">MDAALADITDGLWTYLLIPVVVLLGLFFTIQSKGVQFRMFPEMFRAVVRKSAPDREGGKAVSSFGAFTISAAARVGTGNVAGVTAAITQLQGDLRAVPRKGRLRLPCQLGEGQHVQLVRADTEPVADRVTDDPVDAAQRGAKGAGVGANVGDRRAWWPAPPEDVHHGVQRRHPVGVEQQGGEELPWLFRGQPDDLSTCPHRQRPEAAETQSII</sequence>
<evidence type="ECO:0000256" key="3">
    <source>
        <dbReference type="ARBA" id="ARBA00022448"/>
    </source>
</evidence>
<feature type="region of interest" description="Disordered" evidence="8">
    <location>
        <begin position="194"/>
        <end position="213"/>
    </location>
</feature>
<feature type="transmembrane region" description="Helical" evidence="9">
    <location>
        <begin position="12"/>
        <end position="30"/>
    </location>
</feature>
<dbReference type="GO" id="GO:0005886">
    <property type="term" value="C:plasma membrane"/>
    <property type="evidence" value="ECO:0007669"/>
    <property type="project" value="UniProtKB-SubCell"/>
</dbReference>
<dbReference type="RefSeq" id="WP_132509392.1">
    <property type="nucleotide sequence ID" value="NZ_SMKP01000040.1"/>
</dbReference>
<evidence type="ECO:0000256" key="5">
    <source>
        <dbReference type="ARBA" id="ARBA00022692"/>
    </source>
</evidence>
<reference evidence="10 11" key="1">
    <citation type="submission" date="2019-03" db="EMBL/GenBank/DDBJ databases">
        <title>Draft genome sequences of novel Actinobacteria.</title>
        <authorList>
            <person name="Sahin N."/>
            <person name="Ay H."/>
            <person name="Saygin H."/>
        </authorList>
    </citation>
    <scope>NUCLEOTIDE SEQUENCE [LARGE SCALE GENOMIC DNA]</scope>
    <source>
        <strain evidence="10 11">KC712</strain>
    </source>
</reference>
<evidence type="ECO:0000256" key="9">
    <source>
        <dbReference type="SAM" id="Phobius"/>
    </source>
</evidence>
<organism evidence="10 11">
    <name type="scientific">Nonomuraea diastatica</name>
    <dbReference type="NCBI Taxonomy" id="1848329"/>
    <lineage>
        <taxon>Bacteria</taxon>
        <taxon>Bacillati</taxon>
        <taxon>Actinomycetota</taxon>
        <taxon>Actinomycetes</taxon>
        <taxon>Streptosporangiales</taxon>
        <taxon>Streptosporangiaceae</taxon>
        <taxon>Nonomuraea</taxon>
    </lineage>
</organism>
<dbReference type="OrthoDB" id="9806926at2"/>
<gene>
    <name evidence="10" type="ORF">E1294_16440</name>
</gene>
<dbReference type="AlphaFoldDB" id="A0A4R4WTN7"/>
<name>A0A4R4WTN7_9ACTN</name>
<keyword evidence="11" id="KW-1185">Reference proteome</keyword>
<dbReference type="EMBL" id="SMKP01000040">
    <property type="protein sequence ID" value="TDD20976.1"/>
    <property type="molecule type" value="Genomic_DNA"/>
</dbReference>
<accession>A0A4R4WTN7</accession>
<dbReference type="Proteomes" id="UP000294543">
    <property type="component" value="Unassembled WGS sequence"/>
</dbReference>
<keyword evidence="6 9" id="KW-1133">Transmembrane helix</keyword>
<evidence type="ECO:0000256" key="7">
    <source>
        <dbReference type="ARBA" id="ARBA00023136"/>
    </source>
</evidence>
<comment type="subcellular location">
    <subcellularLocation>
        <location evidence="1">Cell membrane</location>
        <topology evidence="1">Multi-pass membrane protein</topology>
    </subcellularLocation>
</comment>
<comment type="caution">
    <text evidence="10">The sequence shown here is derived from an EMBL/GenBank/DDBJ whole genome shotgun (WGS) entry which is preliminary data.</text>
</comment>
<evidence type="ECO:0000313" key="11">
    <source>
        <dbReference type="Proteomes" id="UP000294543"/>
    </source>
</evidence>
<dbReference type="PANTHER" id="PTHR30330:SF1">
    <property type="entry name" value="AMINO-ACID CARRIER PROTEIN ALST"/>
    <property type="match status" value="1"/>
</dbReference>
<keyword evidence="3" id="KW-0813">Transport</keyword>
<keyword evidence="7 9" id="KW-0472">Membrane</keyword>
<dbReference type="Pfam" id="PF01235">
    <property type="entry name" value="Na_Ala_symp"/>
    <property type="match status" value="1"/>
</dbReference>
<keyword evidence="4" id="KW-1003">Cell membrane</keyword>
<keyword evidence="5 9" id="KW-0812">Transmembrane</keyword>
<evidence type="ECO:0000256" key="2">
    <source>
        <dbReference type="ARBA" id="ARBA00009261"/>
    </source>
</evidence>
<protein>
    <submittedName>
        <fullName evidence="10">Sodium:alanine symporter family protein</fullName>
    </submittedName>
</protein>
<evidence type="ECO:0000256" key="4">
    <source>
        <dbReference type="ARBA" id="ARBA00022475"/>
    </source>
</evidence>
<dbReference type="GO" id="GO:0005283">
    <property type="term" value="F:amino acid:sodium symporter activity"/>
    <property type="evidence" value="ECO:0007669"/>
    <property type="project" value="InterPro"/>
</dbReference>
<evidence type="ECO:0000256" key="8">
    <source>
        <dbReference type="SAM" id="MobiDB-lite"/>
    </source>
</evidence>